<reference evidence="1 2" key="1">
    <citation type="submission" date="2014-06" db="EMBL/GenBank/DDBJ databases">
        <authorList>
            <person name="Bishop-Lilly K.A."/>
            <person name="Broomall S.M."/>
            <person name="Chain P.S."/>
            <person name="Chertkov O."/>
            <person name="Coyne S.R."/>
            <person name="Daligault H.E."/>
            <person name="Davenport K.W."/>
            <person name="Erkkila T."/>
            <person name="Frey K.G."/>
            <person name="Gibbons H.S."/>
            <person name="Gu W."/>
            <person name="Jaissle J."/>
            <person name="Johnson S.L."/>
            <person name="Koroleva G.I."/>
            <person name="Ladner J.T."/>
            <person name="Lo C.-C."/>
            <person name="Minogue T.D."/>
            <person name="Munk C."/>
            <person name="Palacios G.F."/>
            <person name="Redden C.L."/>
            <person name="Rosenzweig C.N."/>
            <person name="Scholz M.B."/>
            <person name="Teshima H."/>
            <person name="Xu Y."/>
        </authorList>
    </citation>
    <scope>NUCLEOTIDE SEQUENCE [LARGE SCALE GENOMIC DNA]</scope>
    <source>
        <strain evidence="1 2">EO147</strain>
    </source>
</reference>
<proteinExistence type="predicted"/>
<organism evidence="1 2">
    <name type="scientific">Burkholderia oklahomensis</name>
    <dbReference type="NCBI Taxonomy" id="342113"/>
    <lineage>
        <taxon>Bacteria</taxon>
        <taxon>Pseudomonadati</taxon>
        <taxon>Pseudomonadota</taxon>
        <taxon>Betaproteobacteria</taxon>
        <taxon>Burkholderiales</taxon>
        <taxon>Burkholderiaceae</taxon>
        <taxon>Burkholderia</taxon>
        <taxon>pseudomallei group</taxon>
    </lineage>
</organism>
<accession>A0AAI8BEP7</accession>
<keyword evidence="2" id="KW-1185">Reference proteome</keyword>
<dbReference type="InterPro" id="IPR019587">
    <property type="entry name" value="Polyketide_cyclase/dehydratase"/>
</dbReference>
<sequence length="145" mass="16808">MATQRIEINEEFDAPVQRVFRFFSEHEKLKSIFAPAKIRRIRDGDPERNGVGSARQMRVPGAPPFVETVTAYRENQLIEYRITEGSPLRDHLGVMKFLAVDCDRTRFHYVITFDGKVPLVASIIRHFLEGGIRRGVRKLRLSNPW</sequence>
<evidence type="ECO:0000313" key="2">
    <source>
        <dbReference type="Proteomes" id="UP000029424"/>
    </source>
</evidence>
<dbReference type="RefSeq" id="WP_010110293.1">
    <property type="nucleotide sequence ID" value="NZ_CP008727.1"/>
</dbReference>
<dbReference type="SUPFAM" id="SSF55961">
    <property type="entry name" value="Bet v1-like"/>
    <property type="match status" value="1"/>
</dbReference>
<evidence type="ECO:0000313" key="1">
    <source>
        <dbReference type="EMBL" id="AIO70731.1"/>
    </source>
</evidence>
<dbReference type="EMBL" id="CP008727">
    <property type="protein sequence ID" value="AIO70731.1"/>
    <property type="molecule type" value="Genomic_DNA"/>
</dbReference>
<dbReference type="Proteomes" id="UP000029424">
    <property type="component" value="Chromosome 2"/>
</dbReference>
<protein>
    <submittedName>
        <fullName evidence="1">Polyketide cyclase / dehydrase and lipid transport family protein</fullName>
    </submittedName>
</protein>
<dbReference type="AlphaFoldDB" id="A0AAI8BEP7"/>
<dbReference type="InterPro" id="IPR023393">
    <property type="entry name" value="START-like_dom_sf"/>
</dbReference>
<dbReference type="Pfam" id="PF10604">
    <property type="entry name" value="Polyketide_cyc2"/>
    <property type="match status" value="1"/>
</dbReference>
<dbReference type="Gene3D" id="3.30.530.20">
    <property type="match status" value="1"/>
</dbReference>
<dbReference type="CDD" id="cd07821">
    <property type="entry name" value="PYR_PYL_RCAR_like"/>
    <property type="match status" value="1"/>
</dbReference>
<gene>
    <name evidence="1" type="ORF">DM82_6154</name>
</gene>
<name>A0AAI8BEP7_9BURK</name>
<dbReference type="KEGG" id="bok:DM82_6154"/>